<accession>A0A8S1HP16</accession>
<sequence length="219" mass="24615">MKAWNEFIAKDEQEQLEILENAVSNANSEEKGWCVVGGKPTPSKNTPDARKHHPAYSGKACFERLDKKSKQILLSRKVNWALVDHLERELRSLFCSPGSPGDEEIVYVGHYPAASDRALAHTVAQYLWLTSQSVTIPGTLDRLTEFRNSRSFFIPPRICLIPYVESVLNKRIDFVPFSARGDDLLEDFGRLSMSSGQDSPKLDLTMSSDTASDEETHLD</sequence>
<proteinExistence type="predicted"/>
<keyword evidence="4" id="KW-1185">Reference proteome</keyword>
<evidence type="ECO:0000256" key="1">
    <source>
        <dbReference type="SAM" id="MobiDB-lite"/>
    </source>
</evidence>
<name>A0A8S1HP16_9PELO</name>
<dbReference type="GO" id="GO:0003676">
    <property type="term" value="F:nucleic acid binding"/>
    <property type="evidence" value="ECO:0007669"/>
    <property type="project" value="InterPro"/>
</dbReference>
<protein>
    <recommendedName>
        <fullName evidence="2">R3H-associated N-terminal domain-containing protein</fullName>
    </recommendedName>
</protein>
<dbReference type="InterPro" id="IPR036867">
    <property type="entry name" value="R3H_dom_sf"/>
</dbReference>
<dbReference type="InterPro" id="IPR025952">
    <property type="entry name" value="R3H-assoc_dom"/>
</dbReference>
<dbReference type="SUPFAM" id="SSF82708">
    <property type="entry name" value="R3H domain"/>
    <property type="match status" value="1"/>
</dbReference>
<dbReference type="PANTHER" id="PTHR32019:SF2">
    <property type="entry name" value="R3H DOMAIN-CONTAINING PROTEIN 4"/>
    <property type="match status" value="1"/>
</dbReference>
<feature type="region of interest" description="Disordered" evidence="1">
    <location>
        <begin position="194"/>
        <end position="219"/>
    </location>
</feature>
<evidence type="ECO:0000259" key="2">
    <source>
        <dbReference type="Pfam" id="PF13902"/>
    </source>
</evidence>
<organism evidence="3 4">
    <name type="scientific">Caenorhabditis auriculariae</name>
    <dbReference type="NCBI Taxonomy" id="2777116"/>
    <lineage>
        <taxon>Eukaryota</taxon>
        <taxon>Metazoa</taxon>
        <taxon>Ecdysozoa</taxon>
        <taxon>Nematoda</taxon>
        <taxon>Chromadorea</taxon>
        <taxon>Rhabditida</taxon>
        <taxon>Rhabditina</taxon>
        <taxon>Rhabditomorpha</taxon>
        <taxon>Rhabditoidea</taxon>
        <taxon>Rhabditidae</taxon>
        <taxon>Peloderinae</taxon>
        <taxon>Caenorhabditis</taxon>
    </lineage>
</organism>
<feature type="domain" description="R3H-associated N-terminal" evidence="2">
    <location>
        <begin position="1"/>
        <end position="73"/>
    </location>
</feature>
<gene>
    <name evidence="3" type="ORF">CAUJ_LOCUS12591</name>
</gene>
<evidence type="ECO:0000313" key="4">
    <source>
        <dbReference type="Proteomes" id="UP000835052"/>
    </source>
</evidence>
<dbReference type="InterPro" id="IPR039629">
    <property type="entry name" value="R3HDM4"/>
</dbReference>
<dbReference type="Proteomes" id="UP000835052">
    <property type="component" value="Unassembled WGS sequence"/>
</dbReference>
<reference evidence="3" key="1">
    <citation type="submission" date="2020-10" db="EMBL/GenBank/DDBJ databases">
        <authorList>
            <person name="Kikuchi T."/>
        </authorList>
    </citation>
    <scope>NUCLEOTIDE SEQUENCE</scope>
    <source>
        <strain evidence="3">NKZ352</strain>
    </source>
</reference>
<dbReference type="PANTHER" id="PTHR32019">
    <property type="entry name" value="R3H DOMAIN-CONTAINING PROTEIN 4"/>
    <property type="match status" value="1"/>
</dbReference>
<dbReference type="Pfam" id="PF13902">
    <property type="entry name" value="R3H-assoc"/>
    <property type="match status" value="1"/>
</dbReference>
<comment type="caution">
    <text evidence="3">The sequence shown here is derived from an EMBL/GenBank/DDBJ whole genome shotgun (WGS) entry which is preliminary data.</text>
</comment>
<evidence type="ECO:0000313" key="3">
    <source>
        <dbReference type="EMBL" id="CAD6196678.1"/>
    </source>
</evidence>
<dbReference type="EMBL" id="CAJGYM010000077">
    <property type="protein sequence ID" value="CAD6196678.1"/>
    <property type="molecule type" value="Genomic_DNA"/>
</dbReference>
<dbReference type="AlphaFoldDB" id="A0A8S1HP16"/>
<dbReference type="OrthoDB" id="75169at2759"/>